<dbReference type="InterPro" id="IPR025110">
    <property type="entry name" value="AMP-bd_C"/>
</dbReference>
<reference evidence="5 6" key="1">
    <citation type="submission" date="2019-11" db="EMBL/GenBank/DDBJ databases">
        <title>Draft genome of Amycolatopsis RM579.</title>
        <authorList>
            <person name="Duangmal K."/>
            <person name="Mingma R."/>
        </authorList>
    </citation>
    <scope>NUCLEOTIDE SEQUENCE [LARGE SCALE GENOMIC DNA]</scope>
    <source>
        <strain evidence="5 6">RM579</strain>
    </source>
</reference>
<dbReference type="InterPro" id="IPR045851">
    <property type="entry name" value="AMP-bd_C_sf"/>
</dbReference>
<name>A0A6N7Z7U9_9PSEU</name>
<dbReference type="Pfam" id="PF00501">
    <property type="entry name" value="AMP-binding"/>
    <property type="match status" value="1"/>
</dbReference>
<evidence type="ECO:0000259" key="3">
    <source>
        <dbReference type="Pfam" id="PF00501"/>
    </source>
</evidence>
<dbReference type="InterPro" id="IPR023393">
    <property type="entry name" value="START-like_dom_sf"/>
</dbReference>
<dbReference type="EMBL" id="WMBA01000031">
    <property type="protein sequence ID" value="MTD56196.1"/>
    <property type="molecule type" value="Genomic_DNA"/>
</dbReference>
<protein>
    <submittedName>
        <fullName evidence="5">AMP-binding protein</fullName>
    </submittedName>
</protein>
<dbReference type="RefSeq" id="WP_154758369.1">
    <property type="nucleotide sequence ID" value="NZ_WMBA01000031.1"/>
</dbReference>
<dbReference type="Proteomes" id="UP000440096">
    <property type="component" value="Unassembled WGS sequence"/>
</dbReference>
<gene>
    <name evidence="5" type="ORF">GKO32_19760</name>
</gene>
<dbReference type="InterPro" id="IPR042099">
    <property type="entry name" value="ANL_N_sf"/>
</dbReference>
<dbReference type="Gene3D" id="3.40.50.12780">
    <property type="entry name" value="N-terminal domain of ligase-like"/>
    <property type="match status" value="1"/>
</dbReference>
<dbReference type="SUPFAM" id="SSF55961">
    <property type="entry name" value="Bet v1-like"/>
    <property type="match status" value="1"/>
</dbReference>
<dbReference type="OrthoDB" id="56621at2"/>
<dbReference type="Gene3D" id="3.30.300.30">
    <property type="match status" value="1"/>
</dbReference>
<dbReference type="AlphaFoldDB" id="A0A6N7Z7U9"/>
<feature type="domain" description="AMP-binding enzyme C-terminal" evidence="4">
    <location>
        <begin position="585"/>
        <end position="659"/>
    </location>
</feature>
<evidence type="ECO:0000313" key="6">
    <source>
        <dbReference type="Proteomes" id="UP000440096"/>
    </source>
</evidence>
<sequence>MADCVSFDLIVGHPRADLWPVITNPELYPRFFRGVGACERIATEGRGARYRMRLGVCGPPAEHEWRVLLSRRGEQFVLDCEPGGQGSVSVKLADAGGRQTRVQCMFFLPPGSRATAAELKEWITDGLDRVGRSLKGIGEPLPPERTPSTLQVANVLVQAGILTTARPDRLVRQLRAAVKWGATLAGGYTSAALRSPKALSLIDEKGPRWSFLDLADRTDRLASVLRKMGAAPDNKVAVLARNSSALIQTLVACGKLGVDAVLLNTGLAEPQVLEGVHNNNVRIVVADPEFTSLLKNLPHTVAWVPTDALDPLIDRHPSGPKLAPPATTGRLVVLTSGTTGNPKGAKRPTPKGLSAVVALLSRVPLRSLDRILVSTPLFHTWGLAAVQIGMPLRATLVLQRKFDAEECLRMIEESRCTAMFVVPVMLQRIMALPPEVRARYDTSSLRVVISSGSAMPASLVIGFMDAFGDVLYNFYGSTEVSAAAIAAPEDLRASPTTAGYPPLGSRLAILGPNGEPLPPGEIGWIYVGNDMLFDGYTDGSGRNVRHNLMDTGDRGYLDADGRLFIAGRDDDMIISGGENVFPRPVEEALSTLPGVLDTAVIGVPDPEFGQRLVAYLVAHPHAGLDERVVRDFLRHRVARFEMPREVRFVADLPRTQTGKVLKRLLLEDGWLAGT</sequence>
<evidence type="ECO:0000313" key="5">
    <source>
        <dbReference type="EMBL" id="MTD56196.1"/>
    </source>
</evidence>
<comment type="caution">
    <text evidence="5">The sequence shown here is derived from an EMBL/GenBank/DDBJ whole genome shotgun (WGS) entry which is preliminary data.</text>
</comment>
<organism evidence="5 6">
    <name type="scientific">Amycolatopsis pithecellobii</name>
    <dbReference type="NCBI Taxonomy" id="664692"/>
    <lineage>
        <taxon>Bacteria</taxon>
        <taxon>Bacillati</taxon>
        <taxon>Actinomycetota</taxon>
        <taxon>Actinomycetes</taxon>
        <taxon>Pseudonocardiales</taxon>
        <taxon>Pseudonocardiaceae</taxon>
        <taxon>Amycolatopsis</taxon>
    </lineage>
</organism>
<dbReference type="SUPFAM" id="SSF56801">
    <property type="entry name" value="Acetyl-CoA synthetase-like"/>
    <property type="match status" value="1"/>
</dbReference>
<evidence type="ECO:0000259" key="4">
    <source>
        <dbReference type="Pfam" id="PF13193"/>
    </source>
</evidence>
<dbReference type="InterPro" id="IPR000873">
    <property type="entry name" value="AMP-dep_synth/lig_dom"/>
</dbReference>
<feature type="domain" description="AMP-dependent synthetase/ligase" evidence="3">
    <location>
        <begin position="191"/>
        <end position="536"/>
    </location>
</feature>
<dbReference type="InterPro" id="IPR020845">
    <property type="entry name" value="AMP-binding_CS"/>
</dbReference>
<evidence type="ECO:0000256" key="2">
    <source>
        <dbReference type="ARBA" id="ARBA00022598"/>
    </source>
</evidence>
<comment type="similarity">
    <text evidence="1">Belongs to the ATP-dependent AMP-binding enzyme family.</text>
</comment>
<keyword evidence="2" id="KW-0436">Ligase</keyword>
<dbReference type="Gene3D" id="3.30.530.20">
    <property type="match status" value="1"/>
</dbReference>
<dbReference type="PANTHER" id="PTHR43201:SF5">
    <property type="entry name" value="MEDIUM-CHAIN ACYL-COA LIGASE ACSF2, MITOCHONDRIAL"/>
    <property type="match status" value="1"/>
</dbReference>
<keyword evidence="6" id="KW-1185">Reference proteome</keyword>
<accession>A0A6N7Z7U9</accession>
<proteinExistence type="inferred from homology"/>
<evidence type="ECO:0000256" key="1">
    <source>
        <dbReference type="ARBA" id="ARBA00006432"/>
    </source>
</evidence>
<dbReference type="GO" id="GO:0006631">
    <property type="term" value="P:fatty acid metabolic process"/>
    <property type="evidence" value="ECO:0007669"/>
    <property type="project" value="TreeGrafter"/>
</dbReference>
<dbReference type="PROSITE" id="PS00455">
    <property type="entry name" value="AMP_BINDING"/>
    <property type="match status" value="1"/>
</dbReference>
<dbReference type="PANTHER" id="PTHR43201">
    <property type="entry name" value="ACYL-COA SYNTHETASE"/>
    <property type="match status" value="1"/>
</dbReference>
<dbReference type="GO" id="GO:0031956">
    <property type="term" value="F:medium-chain fatty acid-CoA ligase activity"/>
    <property type="evidence" value="ECO:0007669"/>
    <property type="project" value="TreeGrafter"/>
</dbReference>
<dbReference type="Pfam" id="PF13193">
    <property type="entry name" value="AMP-binding_C"/>
    <property type="match status" value="1"/>
</dbReference>